<gene>
    <name evidence="1" type="ORF">E6G99_03605</name>
</gene>
<reference evidence="1 2" key="1">
    <citation type="journal article" date="2019" name="Nat. Microbiol.">
        <title>Mediterranean grassland soil C-N compound turnover is dependent on rainfall and depth, and is mediated by genomically divergent microorganisms.</title>
        <authorList>
            <person name="Diamond S."/>
            <person name="Andeer P.F."/>
            <person name="Li Z."/>
            <person name="Crits-Christoph A."/>
            <person name="Burstein D."/>
            <person name="Anantharaman K."/>
            <person name="Lane K.R."/>
            <person name="Thomas B.C."/>
            <person name="Pan C."/>
            <person name="Northen T.R."/>
            <person name="Banfield J.F."/>
        </authorList>
    </citation>
    <scope>NUCLEOTIDE SEQUENCE [LARGE SCALE GENOMIC DNA]</scope>
    <source>
        <strain evidence="1">NP_2</strain>
    </source>
</reference>
<sequence length="97" mass="10184">MLPAQASDRDAAPVGRMTVEGSDINCRGVVVARGPNLIVVLDTGETRIIIISATTRFHGFRASWAALQANDRVVIVGQANGDGTVAAREVQVIGVSR</sequence>
<accession>A0A537LLN4</accession>
<evidence type="ECO:0000313" key="2">
    <source>
        <dbReference type="Proteomes" id="UP000318661"/>
    </source>
</evidence>
<comment type="caution">
    <text evidence="1">The sequence shown here is derived from an EMBL/GenBank/DDBJ whole genome shotgun (WGS) entry which is preliminary data.</text>
</comment>
<evidence type="ECO:0008006" key="3">
    <source>
        <dbReference type="Google" id="ProtNLM"/>
    </source>
</evidence>
<dbReference type="AlphaFoldDB" id="A0A537LLN4"/>
<organism evidence="1 2">
    <name type="scientific">Candidatus Segetimicrobium genomatis</name>
    <dbReference type="NCBI Taxonomy" id="2569760"/>
    <lineage>
        <taxon>Bacteria</taxon>
        <taxon>Bacillati</taxon>
        <taxon>Candidatus Sysuimicrobiota</taxon>
        <taxon>Candidatus Sysuimicrobiia</taxon>
        <taxon>Candidatus Sysuimicrobiales</taxon>
        <taxon>Candidatus Segetimicrobiaceae</taxon>
        <taxon>Candidatus Segetimicrobium</taxon>
    </lineage>
</organism>
<dbReference type="Proteomes" id="UP000318661">
    <property type="component" value="Unassembled WGS sequence"/>
</dbReference>
<name>A0A537LLN4_9BACT</name>
<protein>
    <recommendedName>
        <fullName evidence="3">DUF5666 domain-containing protein</fullName>
    </recommendedName>
</protein>
<dbReference type="EMBL" id="VBAJ01000075">
    <property type="protein sequence ID" value="TMJ08913.1"/>
    <property type="molecule type" value="Genomic_DNA"/>
</dbReference>
<evidence type="ECO:0000313" key="1">
    <source>
        <dbReference type="EMBL" id="TMJ08913.1"/>
    </source>
</evidence>
<proteinExistence type="predicted"/>